<name>A0A0F9GER5_9ZZZZ</name>
<evidence type="ECO:0000313" key="6">
    <source>
        <dbReference type="EMBL" id="KKL67930.1"/>
    </source>
</evidence>
<dbReference type="Pfam" id="PF16198">
    <property type="entry name" value="TruB_C_2"/>
    <property type="match status" value="1"/>
</dbReference>
<evidence type="ECO:0000256" key="3">
    <source>
        <dbReference type="ARBA" id="ARBA00023235"/>
    </source>
</evidence>
<keyword evidence="3" id="KW-0413">Isomerase</keyword>
<dbReference type="EMBL" id="LAZR01026696">
    <property type="protein sequence ID" value="KKL67930.1"/>
    <property type="molecule type" value="Genomic_DNA"/>
</dbReference>
<evidence type="ECO:0000256" key="2">
    <source>
        <dbReference type="ARBA" id="ARBA00022694"/>
    </source>
</evidence>
<comment type="caution">
    <text evidence="6">The sequence shown here is derived from an EMBL/GenBank/DDBJ whole genome shotgun (WGS) entry which is preliminary data.</text>
</comment>
<protein>
    <recommendedName>
        <fullName evidence="1">tRNA pseudouridine(55) synthase</fullName>
        <ecNumber evidence="1">5.4.99.25</ecNumber>
    </recommendedName>
</protein>
<gene>
    <name evidence="6" type="ORF">LCGC14_2130060</name>
</gene>
<dbReference type="GO" id="GO:0003723">
    <property type="term" value="F:RNA binding"/>
    <property type="evidence" value="ECO:0007669"/>
    <property type="project" value="InterPro"/>
</dbReference>
<dbReference type="Gene3D" id="3.30.2350.10">
    <property type="entry name" value="Pseudouridine synthase"/>
    <property type="match status" value="1"/>
</dbReference>
<proteinExistence type="inferred from homology"/>
<dbReference type="GO" id="GO:1990481">
    <property type="term" value="P:mRNA pseudouridine synthesis"/>
    <property type="evidence" value="ECO:0007669"/>
    <property type="project" value="TreeGrafter"/>
</dbReference>
<dbReference type="SUPFAM" id="SSF55120">
    <property type="entry name" value="Pseudouridine synthase"/>
    <property type="match status" value="1"/>
</dbReference>
<reference evidence="6" key="1">
    <citation type="journal article" date="2015" name="Nature">
        <title>Complex archaea that bridge the gap between prokaryotes and eukaryotes.</title>
        <authorList>
            <person name="Spang A."/>
            <person name="Saw J.H."/>
            <person name="Jorgensen S.L."/>
            <person name="Zaremba-Niedzwiedzka K."/>
            <person name="Martijn J."/>
            <person name="Lind A.E."/>
            <person name="van Eijk R."/>
            <person name="Schleper C."/>
            <person name="Guy L."/>
            <person name="Ettema T.J."/>
        </authorList>
    </citation>
    <scope>NUCLEOTIDE SEQUENCE</scope>
</reference>
<evidence type="ECO:0000259" key="4">
    <source>
        <dbReference type="Pfam" id="PF01509"/>
    </source>
</evidence>
<dbReference type="GO" id="GO:0006400">
    <property type="term" value="P:tRNA modification"/>
    <property type="evidence" value="ECO:0007669"/>
    <property type="project" value="TreeGrafter"/>
</dbReference>
<keyword evidence="2" id="KW-0819">tRNA processing</keyword>
<feature type="domain" description="tRNA pseudouridylate synthase B C-terminal" evidence="5">
    <location>
        <begin position="180"/>
        <end position="231"/>
    </location>
</feature>
<dbReference type="PANTHER" id="PTHR13767:SF2">
    <property type="entry name" value="PSEUDOURIDYLATE SYNTHASE TRUB1"/>
    <property type="match status" value="1"/>
</dbReference>
<evidence type="ECO:0000256" key="1">
    <source>
        <dbReference type="ARBA" id="ARBA00012787"/>
    </source>
</evidence>
<dbReference type="InterPro" id="IPR002501">
    <property type="entry name" value="PsdUridine_synth_N"/>
</dbReference>
<evidence type="ECO:0000259" key="5">
    <source>
        <dbReference type="Pfam" id="PF16198"/>
    </source>
</evidence>
<dbReference type="InterPro" id="IPR020103">
    <property type="entry name" value="PsdUridine_synth_cat_dom_sf"/>
</dbReference>
<sequence length="307" mass="33939">MTRTTQYQPSGILIVDKPADVTSAKVVARVKKSLKAKKVGHAGTLDPLATGVLVCLINRATRIARFFLQGNKKYEAVLCLGIETDTQDATGKVISRCDEITVSARSLRTAFKMIEGENQQVPPVFSALKQNGIPLYKLARSGKPVQKPARRVFISSVRMLEINLPIIRFEVSCTSGTYIRTLCADIGRTLGCGGHLKELRRLESSGFTLEKSVTVTELEKLASSGKLSEQIIGMSKALEDFPEIVADHTLAQKIRHGQTITRADFRSGQTDCRRPGDFIKIVDKKDHLLAIINEQRDNCVYKYCCVL</sequence>
<dbReference type="InterPro" id="IPR014780">
    <property type="entry name" value="tRNA_psdUridine_synth_TruB"/>
</dbReference>
<dbReference type="Pfam" id="PF01509">
    <property type="entry name" value="TruB_N"/>
    <property type="match status" value="1"/>
</dbReference>
<feature type="domain" description="Pseudouridine synthase II N-terminal" evidence="4">
    <location>
        <begin position="31"/>
        <end position="179"/>
    </location>
</feature>
<dbReference type="InterPro" id="IPR032819">
    <property type="entry name" value="TruB_C"/>
</dbReference>
<dbReference type="EC" id="5.4.99.25" evidence="1"/>
<dbReference type="AlphaFoldDB" id="A0A0F9GER5"/>
<dbReference type="CDD" id="cd02573">
    <property type="entry name" value="PseudoU_synth_EcTruB"/>
    <property type="match status" value="1"/>
</dbReference>
<dbReference type="HAMAP" id="MF_01080">
    <property type="entry name" value="TruB_bact"/>
    <property type="match status" value="1"/>
</dbReference>
<organism evidence="6">
    <name type="scientific">marine sediment metagenome</name>
    <dbReference type="NCBI Taxonomy" id="412755"/>
    <lineage>
        <taxon>unclassified sequences</taxon>
        <taxon>metagenomes</taxon>
        <taxon>ecological metagenomes</taxon>
    </lineage>
</organism>
<dbReference type="GO" id="GO:0160148">
    <property type="term" value="F:tRNA pseudouridine(55) synthase activity"/>
    <property type="evidence" value="ECO:0007669"/>
    <property type="project" value="UniProtKB-EC"/>
</dbReference>
<dbReference type="PANTHER" id="PTHR13767">
    <property type="entry name" value="TRNA-PSEUDOURIDINE SYNTHASE"/>
    <property type="match status" value="1"/>
</dbReference>
<dbReference type="NCBIfam" id="TIGR00431">
    <property type="entry name" value="TruB"/>
    <property type="match status" value="1"/>
</dbReference>
<accession>A0A0F9GER5</accession>